<dbReference type="PANTHER" id="PTHR46513">
    <property type="entry name" value="VITELLOGENIN RECEPTOR-LIKE PROTEIN-RELATED-RELATED"/>
    <property type="match status" value="1"/>
</dbReference>
<dbReference type="GO" id="GO:0005886">
    <property type="term" value="C:plasma membrane"/>
    <property type="evidence" value="ECO:0007669"/>
    <property type="project" value="TreeGrafter"/>
</dbReference>
<dbReference type="InterPro" id="IPR050778">
    <property type="entry name" value="Cueball_EGF_LRP_Nidogen"/>
</dbReference>
<feature type="transmembrane region" description="Helical" evidence="3">
    <location>
        <begin position="20"/>
        <end position="42"/>
    </location>
</feature>
<dbReference type="PANTHER" id="PTHR46513:SF13">
    <property type="entry name" value="EGF-LIKE DOMAIN-CONTAINING PROTEIN"/>
    <property type="match status" value="1"/>
</dbReference>
<feature type="non-terminal residue" evidence="4">
    <location>
        <position position="1"/>
    </location>
</feature>
<evidence type="ECO:0000256" key="1">
    <source>
        <dbReference type="ARBA" id="ARBA00022536"/>
    </source>
</evidence>
<dbReference type="SUPFAM" id="SSF63825">
    <property type="entry name" value="YWTD domain"/>
    <property type="match status" value="1"/>
</dbReference>
<evidence type="ECO:0000313" key="4">
    <source>
        <dbReference type="EMBL" id="JAS79302.1"/>
    </source>
</evidence>
<evidence type="ECO:0000256" key="3">
    <source>
        <dbReference type="SAM" id="Phobius"/>
    </source>
</evidence>
<keyword evidence="3" id="KW-0812">Transmembrane</keyword>
<dbReference type="AlphaFoldDB" id="A0A1B6HX96"/>
<organism evidence="4">
    <name type="scientific">Homalodisca liturata</name>
    <dbReference type="NCBI Taxonomy" id="320908"/>
    <lineage>
        <taxon>Eukaryota</taxon>
        <taxon>Metazoa</taxon>
        <taxon>Ecdysozoa</taxon>
        <taxon>Arthropoda</taxon>
        <taxon>Hexapoda</taxon>
        <taxon>Insecta</taxon>
        <taxon>Pterygota</taxon>
        <taxon>Neoptera</taxon>
        <taxon>Paraneoptera</taxon>
        <taxon>Hemiptera</taxon>
        <taxon>Auchenorrhyncha</taxon>
        <taxon>Membracoidea</taxon>
        <taxon>Cicadellidae</taxon>
        <taxon>Cicadellinae</taxon>
        <taxon>Proconiini</taxon>
        <taxon>Homalodisca</taxon>
    </lineage>
</organism>
<keyword evidence="2" id="KW-0677">Repeat</keyword>
<keyword evidence="3" id="KW-0472">Membrane</keyword>
<dbReference type="EMBL" id="GECU01028404">
    <property type="protein sequence ID" value="JAS79302.1"/>
    <property type="molecule type" value="Transcribed_RNA"/>
</dbReference>
<dbReference type="Gene3D" id="2.120.10.30">
    <property type="entry name" value="TolB, C-terminal domain"/>
    <property type="match status" value="1"/>
</dbReference>
<evidence type="ECO:0008006" key="5">
    <source>
        <dbReference type="Google" id="ProtNLM"/>
    </source>
</evidence>
<evidence type="ECO:0000256" key="2">
    <source>
        <dbReference type="ARBA" id="ARBA00022737"/>
    </source>
</evidence>
<protein>
    <recommendedName>
        <fullName evidence="5">Bee-milk protein</fullName>
    </recommendedName>
</protein>
<name>A0A1B6HX96_9HEMI</name>
<proteinExistence type="predicted"/>
<reference evidence="4" key="1">
    <citation type="submission" date="2015-11" db="EMBL/GenBank/DDBJ databases">
        <title>De novo transcriptome assembly of four potential Pierce s Disease insect vectors from Arizona vineyards.</title>
        <authorList>
            <person name="Tassone E.E."/>
        </authorList>
    </citation>
    <scope>NUCLEOTIDE SEQUENCE</scope>
</reference>
<dbReference type="GO" id="GO:0017147">
    <property type="term" value="F:Wnt-protein binding"/>
    <property type="evidence" value="ECO:0007669"/>
    <property type="project" value="TreeGrafter"/>
</dbReference>
<dbReference type="GO" id="GO:0060070">
    <property type="term" value="P:canonical Wnt signaling pathway"/>
    <property type="evidence" value="ECO:0007669"/>
    <property type="project" value="TreeGrafter"/>
</dbReference>
<gene>
    <name evidence="4" type="ORF">g.16917</name>
</gene>
<dbReference type="InterPro" id="IPR011042">
    <property type="entry name" value="6-blade_b-propeller_TolB-like"/>
</dbReference>
<sequence>DKSVGGTHSASRLSMCNMWLIYTSVLFGFLVTAELTSVRLMYGESHGISWTDLDINDRLPPLVSQMYMDVLSIDYHYQRSCLFYSGWGNIWSLPLEKPFGCEGIPRLVIEDGEATSLAVDWVKDRIYWTRRDCTVWRVDLPGINQTLILNKTVNFSCLQSLVLDPYSRFLFLAADGNGFFRMDLDGGGLKRIQIEGRRSLQTVSLALDTGRKRLYLSVRWDSLPNILSCDYDGTRIQDYRLSAEWWNTFISIGVLGDQLFWAHRGWDGQGRDTVWKANVSEGGGLTWLKEYTAPGSLLDPETKIWTLKVYHPEVQMARKEMSSSSCHRPEKLLLLAIMCICICNLFNYNYSVR</sequence>
<dbReference type="GO" id="GO:0042813">
    <property type="term" value="F:Wnt receptor activity"/>
    <property type="evidence" value="ECO:0007669"/>
    <property type="project" value="TreeGrafter"/>
</dbReference>
<keyword evidence="3" id="KW-1133">Transmembrane helix</keyword>
<accession>A0A1B6HX96</accession>
<keyword evidence="1" id="KW-0245">EGF-like domain</keyword>